<dbReference type="InterPro" id="IPR009057">
    <property type="entry name" value="Homeodomain-like_sf"/>
</dbReference>
<dbReference type="Proteomes" id="UP000823561">
    <property type="component" value="Chromosome 7"/>
</dbReference>
<feature type="compositionally biased region" description="Polar residues" evidence="14">
    <location>
        <begin position="325"/>
        <end position="345"/>
    </location>
</feature>
<keyword evidence="13" id="KW-0175">Coiled coil</keyword>
<feature type="region of interest" description="Disordered" evidence="14">
    <location>
        <begin position="168"/>
        <end position="187"/>
    </location>
</feature>
<feature type="region of interest" description="Disordered" evidence="14">
    <location>
        <begin position="241"/>
        <end position="269"/>
    </location>
</feature>
<evidence type="ECO:0000256" key="6">
    <source>
        <dbReference type="ARBA" id="ARBA00023125"/>
    </source>
</evidence>
<dbReference type="InterPro" id="IPR017970">
    <property type="entry name" value="Homeobox_CS"/>
</dbReference>
<gene>
    <name evidence="16" type="ORF">AALO_G00090210</name>
</gene>
<feature type="DNA-binding region" description="Homeobox" evidence="11">
    <location>
        <begin position="185"/>
        <end position="244"/>
    </location>
</feature>
<dbReference type="PROSITE" id="PS50071">
    <property type="entry name" value="HOMEOBOX_2"/>
    <property type="match status" value="1"/>
</dbReference>
<dbReference type="GO" id="GO:0007399">
    <property type="term" value="P:nervous system development"/>
    <property type="evidence" value="ECO:0007669"/>
    <property type="project" value="UniProtKB-KW"/>
</dbReference>
<dbReference type="GO" id="GO:0005634">
    <property type="term" value="C:nucleus"/>
    <property type="evidence" value="ECO:0007669"/>
    <property type="project" value="UniProtKB-SubCell"/>
</dbReference>
<dbReference type="Gene3D" id="1.10.10.60">
    <property type="entry name" value="Homeodomain-like"/>
    <property type="match status" value="1"/>
</dbReference>
<dbReference type="GO" id="GO:0000981">
    <property type="term" value="F:DNA-binding transcription factor activity, RNA polymerase II-specific"/>
    <property type="evidence" value="ECO:0007669"/>
    <property type="project" value="InterPro"/>
</dbReference>
<evidence type="ECO:0000256" key="4">
    <source>
        <dbReference type="ARBA" id="ARBA00022902"/>
    </source>
</evidence>
<dbReference type="FunFam" id="1.10.10.60:FF:000057">
    <property type="entry name" value="Short stature homeobox 2"/>
    <property type="match status" value="1"/>
</dbReference>
<feature type="compositionally biased region" description="Low complexity" evidence="14">
    <location>
        <begin position="413"/>
        <end position="422"/>
    </location>
</feature>
<feature type="compositionally biased region" description="Low complexity" evidence="14">
    <location>
        <begin position="550"/>
        <end position="559"/>
    </location>
</feature>
<sequence>MYLFVLKAVDSSRKGKEVGGLVLTKWGENLLRSRASPSFRARHVHVLSAARAAAAARALSSRRPSRAEPSAPLSSSRRWWKMMDSRILEHSHAPFGGSLGGMVGMGFSYHLGHHHHVYDLAGHQLPSGAAVPFSIDGLLNGSCSASVNNTNPLLSSGCGGLNGDNHHYKLSDSGDPEKDSPGCKRRRTRTNFTGWQLEELEKAFTESHYPDVFMREALALRLDLVESRVQVWFQNRRAKWRKKENTKKGPGRPAHNAHPTSCSGEPMDPEEIARRELERLEKRRRKQERKLLRAANANGGGGASGSASGKLDGLGALDPLLYTPGSDSDSGVSHSTTDGEATPTHTHSHTQRSVATATGTPAHHHHHPPTNQHQQGHQRKAGAGSEAGLRVAKPSPFSVESLLSDTPPRRRAGPAGAGSAEVPAAARNGALVGKGHFLLYPITQPLGFLVPQTSARTAPAPPPAAQRANGTVCQTEPVGAACPELRDGDSPSRTSPGIATETDTSPALKPPPCPASPPTPRPALSPAIATETDPTRLTRASPNPSEGSARTTDTSSSPSTDEERPDGTEFLQKRHRD</sequence>
<dbReference type="CDD" id="cd00086">
    <property type="entry name" value="homeodomain"/>
    <property type="match status" value="1"/>
</dbReference>
<keyword evidence="2" id="KW-0217">Developmental protein</keyword>
<feature type="region of interest" description="Disordered" evidence="14">
    <location>
        <begin position="481"/>
        <end position="577"/>
    </location>
</feature>
<dbReference type="GO" id="GO:1990837">
    <property type="term" value="F:sequence-specific double-stranded DNA binding"/>
    <property type="evidence" value="ECO:0007669"/>
    <property type="project" value="TreeGrafter"/>
</dbReference>
<evidence type="ECO:0000256" key="13">
    <source>
        <dbReference type="SAM" id="Coils"/>
    </source>
</evidence>
<keyword evidence="6 11" id="KW-0238">DNA-binding</keyword>
<evidence type="ECO:0000259" key="15">
    <source>
        <dbReference type="PROSITE" id="PS50071"/>
    </source>
</evidence>
<dbReference type="PANTHER" id="PTHR46799">
    <property type="entry name" value="HOMEOBOX PROTEIN UNC-4 HOMOLOG"/>
    <property type="match status" value="1"/>
</dbReference>
<dbReference type="GO" id="GO:0030154">
    <property type="term" value="P:cell differentiation"/>
    <property type="evidence" value="ECO:0007669"/>
    <property type="project" value="UniProtKB-KW"/>
</dbReference>
<dbReference type="AlphaFoldDB" id="A0AAV6GUV3"/>
<evidence type="ECO:0000256" key="9">
    <source>
        <dbReference type="ARBA" id="ARBA00023242"/>
    </source>
</evidence>
<proteinExistence type="inferred from homology"/>
<evidence type="ECO:0000256" key="1">
    <source>
        <dbReference type="ARBA" id="ARBA00004123"/>
    </source>
</evidence>
<evidence type="ECO:0000256" key="3">
    <source>
        <dbReference type="ARBA" id="ARBA00022782"/>
    </source>
</evidence>
<feature type="compositionally biased region" description="Basic and acidic residues" evidence="14">
    <location>
        <begin position="168"/>
        <end position="182"/>
    </location>
</feature>
<dbReference type="PANTHER" id="PTHR46799:SF1">
    <property type="entry name" value="HOMEOBOX PROTEIN UNC-4 HOMOLOG"/>
    <property type="match status" value="1"/>
</dbReference>
<feature type="compositionally biased region" description="Polar residues" evidence="14">
    <location>
        <begin position="538"/>
        <end position="549"/>
    </location>
</feature>
<protein>
    <recommendedName>
        <fullName evidence="15">Homeobox domain-containing protein</fullName>
    </recommendedName>
</protein>
<evidence type="ECO:0000256" key="11">
    <source>
        <dbReference type="PROSITE-ProRule" id="PRU00108"/>
    </source>
</evidence>
<keyword evidence="5" id="KW-0805">Transcription regulation</keyword>
<dbReference type="SMART" id="SM00389">
    <property type="entry name" value="HOX"/>
    <property type="match status" value="1"/>
</dbReference>
<evidence type="ECO:0000256" key="8">
    <source>
        <dbReference type="ARBA" id="ARBA00023163"/>
    </source>
</evidence>
<name>A0AAV6GUV3_9TELE</name>
<evidence type="ECO:0000256" key="12">
    <source>
        <dbReference type="RuleBase" id="RU000682"/>
    </source>
</evidence>
<keyword evidence="3" id="KW-0221">Differentiation</keyword>
<dbReference type="SUPFAM" id="SSF46689">
    <property type="entry name" value="Homeodomain-like"/>
    <property type="match status" value="1"/>
</dbReference>
<evidence type="ECO:0000256" key="14">
    <source>
        <dbReference type="SAM" id="MobiDB-lite"/>
    </source>
</evidence>
<feature type="compositionally biased region" description="Pro residues" evidence="14">
    <location>
        <begin position="508"/>
        <end position="523"/>
    </location>
</feature>
<keyword evidence="8" id="KW-0804">Transcription</keyword>
<reference evidence="16" key="1">
    <citation type="submission" date="2020-10" db="EMBL/GenBank/DDBJ databases">
        <title>Chromosome-scale genome assembly of the Allis shad, Alosa alosa.</title>
        <authorList>
            <person name="Margot Z."/>
            <person name="Christophe K."/>
            <person name="Cabau C."/>
            <person name="Louis A."/>
            <person name="Berthelot C."/>
            <person name="Parey E."/>
            <person name="Roest Crollius H."/>
            <person name="Montfort J."/>
            <person name="Robinson-Rechavi M."/>
            <person name="Bucao C."/>
            <person name="Bouchez O."/>
            <person name="Gislard M."/>
            <person name="Lluch J."/>
            <person name="Milhes M."/>
            <person name="Lampietro C."/>
            <person name="Lopez Roques C."/>
            <person name="Donnadieu C."/>
            <person name="Braasch I."/>
            <person name="Desvignes T."/>
            <person name="Postlethwait J."/>
            <person name="Bobe J."/>
            <person name="Guiguen Y."/>
        </authorList>
    </citation>
    <scope>NUCLEOTIDE SEQUENCE</scope>
    <source>
        <strain evidence="16">M-15738</strain>
        <tissue evidence="16">Blood</tissue>
    </source>
</reference>
<organism evidence="16 17">
    <name type="scientific">Alosa alosa</name>
    <name type="common">allis shad</name>
    <dbReference type="NCBI Taxonomy" id="278164"/>
    <lineage>
        <taxon>Eukaryota</taxon>
        <taxon>Metazoa</taxon>
        <taxon>Chordata</taxon>
        <taxon>Craniata</taxon>
        <taxon>Vertebrata</taxon>
        <taxon>Euteleostomi</taxon>
        <taxon>Actinopterygii</taxon>
        <taxon>Neopterygii</taxon>
        <taxon>Teleostei</taxon>
        <taxon>Clupei</taxon>
        <taxon>Clupeiformes</taxon>
        <taxon>Clupeoidei</taxon>
        <taxon>Clupeidae</taxon>
        <taxon>Alosa</taxon>
    </lineage>
</organism>
<feature type="region of interest" description="Disordered" evidence="14">
    <location>
        <begin position="322"/>
        <end position="422"/>
    </location>
</feature>
<comment type="similarity">
    <text evidence="10">Belongs to the paired homeobox family. Unc-4 subfamily.</text>
</comment>
<keyword evidence="4" id="KW-0524">Neurogenesis</keyword>
<feature type="compositionally biased region" description="Polar residues" evidence="14">
    <location>
        <begin position="491"/>
        <end position="504"/>
    </location>
</feature>
<comment type="caution">
    <text evidence="16">The sequence shown here is derived from an EMBL/GenBank/DDBJ whole genome shotgun (WGS) entry which is preliminary data.</text>
</comment>
<feature type="coiled-coil region" evidence="13">
    <location>
        <begin position="270"/>
        <end position="297"/>
    </location>
</feature>
<evidence type="ECO:0000313" key="16">
    <source>
        <dbReference type="EMBL" id="KAG5277682.1"/>
    </source>
</evidence>
<accession>A0AAV6GUV3</accession>
<evidence type="ECO:0000256" key="2">
    <source>
        <dbReference type="ARBA" id="ARBA00022473"/>
    </source>
</evidence>
<comment type="subcellular location">
    <subcellularLocation>
        <location evidence="1 11 12">Nucleus</location>
    </subcellularLocation>
</comment>
<feature type="domain" description="Homeobox" evidence="15">
    <location>
        <begin position="183"/>
        <end position="243"/>
    </location>
</feature>
<keyword evidence="17" id="KW-1185">Reference proteome</keyword>
<evidence type="ECO:0000313" key="17">
    <source>
        <dbReference type="Proteomes" id="UP000823561"/>
    </source>
</evidence>
<keyword evidence="7 11" id="KW-0371">Homeobox</keyword>
<dbReference type="EMBL" id="JADWDJ010000007">
    <property type="protein sequence ID" value="KAG5277682.1"/>
    <property type="molecule type" value="Genomic_DNA"/>
</dbReference>
<evidence type="ECO:0000256" key="7">
    <source>
        <dbReference type="ARBA" id="ARBA00023155"/>
    </source>
</evidence>
<evidence type="ECO:0000256" key="10">
    <source>
        <dbReference type="ARBA" id="ARBA00038351"/>
    </source>
</evidence>
<dbReference type="InterPro" id="IPR001356">
    <property type="entry name" value="HD"/>
</dbReference>
<evidence type="ECO:0000256" key="5">
    <source>
        <dbReference type="ARBA" id="ARBA00023015"/>
    </source>
</evidence>
<dbReference type="PROSITE" id="PS00027">
    <property type="entry name" value="HOMEOBOX_1"/>
    <property type="match status" value="1"/>
</dbReference>
<dbReference type="Pfam" id="PF00046">
    <property type="entry name" value="Homeodomain"/>
    <property type="match status" value="1"/>
</dbReference>
<keyword evidence="9 11" id="KW-0539">Nucleus</keyword>